<keyword evidence="5 6" id="KW-0234">DNA repair</keyword>
<evidence type="ECO:0000256" key="2">
    <source>
        <dbReference type="ARBA" id="ARBA00022763"/>
    </source>
</evidence>
<keyword evidence="3 6" id="KW-0238">DNA-binding</keyword>
<accession>C7ML16</accession>
<dbReference type="GO" id="GO:0009378">
    <property type="term" value="F:four-way junction helicase activity"/>
    <property type="evidence" value="ECO:0007669"/>
    <property type="project" value="InterPro"/>
</dbReference>
<keyword evidence="2 6" id="KW-0227">DNA damage</keyword>
<dbReference type="Pfam" id="PF01330">
    <property type="entry name" value="RuvA_N"/>
    <property type="match status" value="1"/>
</dbReference>
<feature type="region of interest" description="Domain III" evidence="6">
    <location>
        <begin position="146"/>
        <end position="194"/>
    </location>
</feature>
<dbReference type="GO" id="GO:0006310">
    <property type="term" value="P:DNA recombination"/>
    <property type="evidence" value="ECO:0007669"/>
    <property type="project" value="UniProtKB-UniRule"/>
</dbReference>
<dbReference type="RefSeq" id="WP_015778826.1">
    <property type="nucleotide sequence ID" value="NC_013170.1"/>
</dbReference>
<comment type="subunit">
    <text evidence="6">Homotetramer. Forms an RuvA(8)-RuvB(12)-Holliday junction (HJ) complex. HJ DNA is sandwiched between 2 RuvA tetramers; dsDNA enters through RuvA and exits via RuvB. An RuvB hexamer assembles on each DNA strand where it exits the tetramer. Each RuvB hexamer is contacted by two RuvA subunits (via domain III) on 2 adjacent RuvB subunits; this complex drives branch migration. In the full resolvosome a probable DNA-RuvA(4)-RuvB(12)-RuvC(2) complex forms which resolves the HJ.</text>
</comment>
<evidence type="ECO:0000256" key="5">
    <source>
        <dbReference type="ARBA" id="ARBA00023204"/>
    </source>
</evidence>
<evidence type="ECO:0000256" key="1">
    <source>
        <dbReference type="ARBA" id="ARBA00022490"/>
    </source>
</evidence>
<comment type="function">
    <text evidence="6">The RuvA-RuvB-RuvC complex processes Holliday junction (HJ) DNA during genetic recombination and DNA repair, while the RuvA-RuvB complex plays an important role in the rescue of blocked DNA replication forks via replication fork reversal (RFR). RuvA specifically binds to HJ cruciform DNA, conferring on it an open structure. The RuvB hexamer acts as an ATP-dependent pump, pulling dsDNA into and through the RuvAB complex. HJ branch migration allows RuvC to scan DNA until it finds its consensus sequence, where it cleaves and resolves the cruciform DNA.</text>
</comment>
<sequence length="194" mass="20354">MIASLKGTLVAREADGIVLDVGGVGFSVGMSTQSLSRLPSVGVTVQIHTYLQVREDALTLFGFTSVKEKALFEKLLSVSGIGPKVALSALSSFTPDALTSAIMTNDVTGVSRIPGIGKKTAQRIILELQGSLDVAEQTSDQMAVPSDTQLHHRALDDLLALGFSSTEAELALKGAPKDATEASLVQYALKRLGE</sequence>
<keyword evidence="8" id="KW-0378">Hydrolase</keyword>
<comment type="subcellular location">
    <subcellularLocation>
        <location evidence="6">Cytoplasm</location>
    </subcellularLocation>
</comment>
<protein>
    <recommendedName>
        <fullName evidence="6">Holliday junction branch migration complex subunit RuvA</fullName>
    </recommendedName>
</protein>
<dbReference type="NCBIfam" id="TIGR00084">
    <property type="entry name" value="ruvA"/>
    <property type="match status" value="1"/>
</dbReference>
<feature type="domain" description="Helix-hairpin-helix DNA-binding motif class 1" evidence="7">
    <location>
        <begin position="108"/>
        <end position="127"/>
    </location>
</feature>
<comment type="caution">
    <text evidence="6">Lacks conserved residue(s) required for the propagation of feature annotation.</text>
</comment>
<evidence type="ECO:0000313" key="9">
    <source>
        <dbReference type="Proteomes" id="UP000000954"/>
    </source>
</evidence>
<dbReference type="SUPFAM" id="SSF47781">
    <property type="entry name" value="RuvA domain 2-like"/>
    <property type="match status" value="1"/>
</dbReference>
<dbReference type="AlphaFoldDB" id="C7ML16"/>
<name>C7ML16_CRYCD</name>
<dbReference type="Pfam" id="PF14520">
    <property type="entry name" value="HHH_5"/>
    <property type="match status" value="1"/>
</dbReference>
<evidence type="ECO:0000313" key="8">
    <source>
        <dbReference type="EMBL" id="ACU94963.1"/>
    </source>
</evidence>
<keyword evidence="8" id="KW-0547">Nucleotide-binding</keyword>
<keyword evidence="8" id="KW-0067">ATP-binding</keyword>
<dbReference type="Gene3D" id="2.40.50.140">
    <property type="entry name" value="Nucleic acid-binding proteins"/>
    <property type="match status" value="1"/>
</dbReference>
<dbReference type="GO" id="GO:0000400">
    <property type="term" value="F:four-way junction DNA binding"/>
    <property type="evidence" value="ECO:0007669"/>
    <property type="project" value="UniProtKB-UniRule"/>
</dbReference>
<dbReference type="HOGENOM" id="CLU_087936_0_0_11"/>
<dbReference type="EMBL" id="CP001682">
    <property type="protein sequence ID" value="ACU94963.1"/>
    <property type="molecule type" value="Genomic_DNA"/>
</dbReference>
<evidence type="ECO:0000259" key="7">
    <source>
        <dbReference type="SMART" id="SM00278"/>
    </source>
</evidence>
<dbReference type="Proteomes" id="UP000000954">
    <property type="component" value="Chromosome"/>
</dbReference>
<keyword evidence="1 6" id="KW-0963">Cytoplasm</keyword>
<dbReference type="InterPro" id="IPR010994">
    <property type="entry name" value="RuvA_2-like"/>
</dbReference>
<dbReference type="GO" id="GO:0005737">
    <property type="term" value="C:cytoplasm"/>
    <property type="evidence" value="ECO:0007669"/>
    <property type="project" value="UniProtKB-SubCell"/>
</dbReference>
<dbReference type="GO" id="GO:0005524">
    <property type="term" value="F:ATP binding"/>
    <property type="evidence" value="ECO:0007669"/>
    <property type="project" value="InterPro"/>
</dbReference>
<gene>
    <name evidence="6" type="primary">ruvA</name>
    <name evidence="8" type="ordered locus">Ccur_12850</name>
</gene>
<dbReference type="Gene3D" id="1.10.150.20">
    <property type="entry name" value="5' to 3' exonuclease, C-terminal subdomain"/>
    <property type="match status" value="1"/>
</dbReference>
<dbReference type="SMART" id="SM00278">
    <property type="entry name" value="HhH1"/>
    <property type="match status" value="2"/>
</dbReference>
<evidence type="ECO:0000256" key="3">
    <source>
        <dbReference type="ARBA" id="ARBA00023125"/>
    </source>
</evidence>
<dbReference type="InterPro" id="IPR012340">
    <property type="entry name" value="NA-bd_OB-fold"/>
</dbReference>
<keyword evidence="8" id="KW-0347">Helicase</keyword>
<reference evidence="8 9" key="1">
    <citation type="journal article" date="2009" name="Stand. Genomic Sci.">
        <title>Complete genome sequence of Cryptobacterium curtum type strain (12-3).</title>
        <authorList>
            <person name="Mavrommatis K."/>
            <person name="Pukall R."/>
            <person name="Rohde C."/>
            <person name="Chen F."/>
            <person name="Sims D."/>
            <person name="Brettin T."/>
            <person name="Kuske C."/>
            <person name="Detter J.C."/>
            <person name="Han C."/>
            <person name="Lapidus A."/>
            <person name="Copeland A."/>
            <person name="Glavina Del Rio T."/>
            <person name="Nolan M."/>
            <person name="Lucas S."/>
            <person name="Tice H."/>
            <person name="Cheng J.F."/>
            <person name="Bruce D."/>
            <person name="Goodwin L."/>
            <person name="Pitluck S."/>
            <person name="Ovchinnikova G."/>
            <person name="Pati A."/>
            <person name="Ivanova N."/>
            <person name="Chen A."/>
            <person name="Palaniappan K."/>
            <person name="Chain P."/>
            <person name="D'haeseleer P."/>
            <person name="Goker M."/>
            <person name="Bristow J."/>
            <person name="Eisen J.A."/>
            <person name="Markowitz V."/>
            <person name="Hugenholtz P."/>
            <person name="Rohde M."/>
            <person name="Klenk H.P."/>
            <person name="Kyrpides N.C."/>
        </authorList>
    </citation>
    <scope>NUCLEOTIDE SEQUENCE [LARGE SCALE GENOMIC DNA]</scope>
    <source>
        <strain evidence="9">ATCC 700683 / DSM 15641 / 12-3</strain>
    </source>
</reference>
<proteinExistence type="inferred from homology"/>
<keyword evidence="4 6" id="KW-0233">DNA recombination</keyword>
<organism evidence="8 9">
    <name type="scientific">Cryptobacterium curtum (strain ATCC 700683 / DSM 15641 / CCUG 43107 / 12-3)</name>
    <dbReference type="NCBI Taxonomy" id="469378"/>
    <lineage>
        <taxon>Bacteria</taxon>
        <taxon>Bacillati</taxon>
        <taxon>Actinomycetota</taxon>
        <taxon>Coriobacteriia</taxon>
        <taxon>Eggerthellales</taxon>
        <taxon>Eggerthellaceae</taxon>
        <taxon>Cryptobacterium</taxon>
    </lineage>
</organism>
<dbReference type="InterPro" id="IPR013849">
    <property type="entry name" value="DNA_helicase_Holl-junc_RuvA_I"/>
</dbReference>
<dbReference type="STRING" id="469378.Ccur_12850"/>
<keyword evidence="9" id="KW-1185">Reference proteome</keyword>
<evidence type="ECO:0000256" key="4">
    <source>
        <dbReference type="ARBA" id="ARBA00023172"/>
    </source>
</evidence>
<feature type="domain" description="Helix-hairpin-helix DNA-binding motif class 1" evidence="7">
    <location>
        <begin position="73"/>
        <end position="92"/>
    </location>
</feature>
<evidence type="ECO:0000256" key="6">
    <source>
        <dbReference type="HAMAP-Rule" id="MF_00031"/>
    </source>
</evidence>
<dbReference type="GO" id="GO:0006281">
    <property type="term" value="P:DNA repair"/>
    <property type="evidence" value="ECO:0007669"/>
    <property type="project" value="UniProtKB-UniRule"/>
</dbReference>
<dbReference type="HAMAP" id="MF_00031">
    <property type="entry name" value="DNA_HJ_migration_RuvA"/>
    <property type="match status" value="1"/>
</dbReference>
<dbReference type="GO" id="GO:0048476">
    <property type="term" value="C:Holliday junction resolvase complex"/>
    <property type="evidence" value="ECO:0007669"/>
    <property type="project" value="UniProtKB-UniRule"/>
</dbReference>
<feature type="region of interest" description="Domain I" evidence="6">
    <location>
        <begin position="1"/>
        <end position="64"/>
    </location>
</feature>
<dbReference type="OrthoDB" id="5293449at2"/>
<dbReference type="SUPFAM" id="SSF50249">
    <property type="entry name" value="Nucleic acid-binding proteins"/>
    <property type="match status" value="1"/>
</dbReference>
<dbReference type="eggNOG" id="COG0632">
    <property type="taxonomic scope" value="Bacteria"/>
</dbReference>
<comment type="similarity">
    <text evidence="6">Belongs to the RuvA family.</text>
</comment>
<dbReference type="InterPro" id="IPR003583">
    <property type="entry name" value="Hlx-hairpin-Hlx_DNA-bd_motif"/>
</dbReference>
<dbReference type="KEGG" id="ccu:Ccur_12850"/>
<comment type="domain">
    <text evidence="6">Has three domains with a flexible linker between the domains II and III and assumes an 'L' shape. Domain III is highly mobile and contacts RuvB.</text>
</comment>
<feature type="region of interest" description="Domain II" evidence="6">
    <location>
        <begin position="65"/>
        <end position="142"/>
    </location>
</feature>
<dbReference type="InterPro" id="IPR000085">
    <property type="entry name" value="RuvA"/>
</dbReference>